<dbReference type="AlphaFoldDB" id="A0A2P5DM01"/>
<keyword evidence="5 10" id="KW-1133">Transmembrane helix</keyword>
<dbReference type="EMBL" id="JXTB01000029">
    <property type="protein sequence ID" value="PON74329.1"/>
    <property type="molecule type" value="Genomic_DNA"/>
</dbReference>
<feature type="transmembrane region" description="Helical" evidence="10">
    <location>
        <begin position="12"/>
        <end position="29"/>
    </location>
</feature>
<feature type="compositionally biased region" description="Polar residues" evidence="9">
    <location>
        <begin position="119"/>
        <end position="134"/>
    </location>
</feature>
<dbReference type="PANTHER" id="PTHR31595">
    <property type="entry name" value="LONG-CHAIN-ALCOHOL O-FATTY-ACYLTRANSFERASE 3-RELATED"/>
    <property type="match status" value="1"/>
</dbReference>
<protein>
    <submittedName>
        <fullName evidence="12">Wax synthase domain containing protein</fullName>
    </submittedName>
</protein>
<comment type="subcellular location">
    <subcellularLocation>
        <location evidence="1">Membrane</location>
        <topology evidence="1">Multi-pass membrane protein</topology>
    </subcellularLocation>
</comment>
<dbReference type="InterPro" id="IPR044851">
    <property type="entry name" value="Wax_synthase"/>
</dbReference>
<feature type="transmembrane region" description="Helical" evidence="10">
    <location>
        <begin position="264"/>
        <end position="285"/>
    </location>
</feature>
<feature type="transmembrane region" description="Helical" evidence="10">
    <location>
        <begin position="323"/>
        <end position="343"/>
    </location>
</feature>
<evidence type="ECO:0000256" key="6">
    <source>
        <dbReference type="ARBA" id="ARBA00023098"/>
    </source>
</evidence>
<sequence length="512" mass="58433">MDGEMNNFIKVWISIFACLYYCNVISKLVSKGIKRLLCFLPIVCLFLVLPLKLHTINFGGGTAFFISWLANFKLLLLAFGKGPLASNPSISLGRFMVIACLPIEIRENPPPKSSNNENDTNPSSQNSRSSTKTGQNKEKPSQKTTKQVPERPLINFPVKALLLGVLIRVFDYREHIHRNVVLVLYCFFIYLLLETLLTIVATLARALVRLELEPQFNEPYLSTSLQDFWGRRWNLMVTRILRPTVYEPTLGFTSHLIGRKWSPLPAVIGTFLVSGLVHELIYYYMARVPPTWEVTSFFILHGLCLTVEIVLKKALSDTWPLPGFLSRLLTIGFVMLTSFWLFFPQFLRCEADVRLLKESIVPTHRYLKTWATLARAVVGVELESRATVQRAVPLNITPRLLGQTLEPRGKPYPARLHIRTHPQFVITGHRSQVGPTPRCLRNLPLLFYYFGRVPLTWEVTWFFLLHGWCLTVEIVLKKALNDRWRLPGLKSGPLTIGFAMLTSFLTVLPSIP</sequence>
<dbReference type="GO" id="GO:0016020">
    <property type="term" value="C:membrane"/>
    <property type="evidence" value="ECO:0007669"/>
    <property type="project" value="UniProtKB-SubCell"/>
</dbReference>
<evidence type="ECO:0000256" key="8">
    <source>
        <dbReference type="ARBA" id="ARBA00023315"/>
    </source>
</evidence>
<name>A0A2P5DM01_PARAD</name>
<accession>A0A2P5DM01</accession>
<evidence type="ECO:0000256" key="3">
    <source>
        <dbReference type="ARBA" id="ARBA00022679"/>
    </source>
</evidence>
<evidence type="ECO:0000256" key="5">
    <source>
        <dbReference type="ARBA" id="ARBA00022989"/>
    </source>
</evidence>
<reference evidence="13" key="1">
    <citation type="submission" date="2016-06" db="EMBL/GenBank/DDBJ databases">
        <title>Parallel loss of symbiosis genes in relatives of nitrogen-fixing non-legume Parasponia.</title>
        <authorList>
            <person name="Van Velzen R."/>
            <person name="Holmer R."/>
            <person name="Bu F."/>
            <person name="Rutten L."/>
            <person name="Van Zeijl A."/>
            <person name="Liu W."/>
            <person name="Santuari L."/>
            <person name="Cao Q."/>
            <person name="Sharma T."/>
            <person name="Shen D."/>
            <person name="Roswanjaya Y."/>
            <person name="Wardhani T."/>
            <person name="Kalhor M.S."/>
            <person name="Jansen J."/>
            <person name="Van den Hoogen J."/>
            <person name="Gungor B."/>
            <person name="Hartog M."/>
            <person name="Hontelez J."/>
            <person name="Verver J."/>
            <person name="Yang W.-C."/>
            <person name="Schijlen E."/>
            <person name="Repin R."/>
            <person name="Schilthuizen M."/>
            <person name="Schranz E."/>
            <person name="Heidstra R."/>
            <person name="Miyata K."/>
            <person name="Fedorova E."/>
            <person name="Kohlen W."/>
            <person name="Bisseling T."/>
            <person name="Smit S."/>
            <person name="Geurts R."/>
        </authorList>
    </citation>
    <scope>NUCLEOTIDE SEQUENCE [LARGE SCALE GENOMIC DNA]</scope>
    <source>
        <strain evidence="13">cv. WU1-14</strain>
    </source>
</reference>
<dbReference type="GO" id="GO:0008374">
    <property type="term" value="F:O-acyltransferase activity"/>
    <property type="evidence" value="ECO:0007669"/>
    <property type="project" value="InterPro"/>
</dbReference>
<evidence type="ECO:0000313" key="13">
    <source>
        <dbReference type="Proteomes" id="UP000237105"/>
    </source>
</evidence>
<evidence type="ECO:0000256" key="10">
    <source>
        <dbReference type="SAM" id="Phobius"/>
    </source>
</evidence>
<organism evidence="12 13">
    <name type="scientific">Parasponia andersonii</name>
    <name type="common">Sponia andersonii</name>
    <dbReference type="NCBI Taxonomy" id="3476"/>
    <lineage>
        <taxon>Eukaryota</taxon>
        <taxon>Viridiplantae</taxon>
        <taxon>Streptophyta</taxon>
        <taxon>Embryophyta</taxon>
        <taxon>Tracheophyta</taxon>
        <taxon>Spermatophyta</taxon>
        <taxon>Magnoliopsida</taxon>
        <taxon>eudicotyledons</taxon>
        <taxon>Gunneridae</taxon>
        <taxon>Pentapetalae</taxon>
        <taxon>rosids</taxon>
        <taxon>fabids</taxon>
        <taxon>Rosales</taxon>
        <taxon>Cannabaceae</taxon>
        <taxon>Parasponia</taxon>
    </lineage>
</organism>
<comment type="caution">
    <text evidence="12">The sequence shown here is derived from an EMBL/GenBank/DDBJ whole genome shotgun (WGS) entry which is preliminary data.</text>
</comment>
<feature type="transmembrane region" description="Helical" evidence="10">
    <location>
        <begin position="36"/>
        <end position="53"/>
    </location>
</feature>
<dbReference type="OrthoDB" id="1077582at2759"/>
<feature type="region of interest" description="Disordered" evidence="9">
    <location>
        <begin position="108"/>
        <end position="147"/>
    </location>
</feature>
<evidence type="ECO:0000256" key="4">
    <source>
        <dbReference type="ARBA" id="ARBA00022692"/>
    </source>
</evidence>
<keyword evidence="13" id="KW-1185">Reference proteome</keyword>
<evidence type="ECO:0000259" key="11">
    <source>
        <dbReference type="Pfam" id="PF13813"/>
    </source>
</evidence>
<dbReference type="GO" id="GO:0006629">
    <property type="term" value="P:lipid metabolic process"/>
    <property type="evidence" value="ECO:0007669"/>
    <property type="project" value="UniProtKB-KW"/>
</dbReference>
<dbReference type="InterPro" id="IPR032805">
    <property type="entry name" value="Wax_synthase_dom"/>
</dbReference>
<keyword evidence="7 10" id="KW-0472">Membrane</keyword>
<gene>
    <name evidence="12" type="ORF">PanWU01x14_051610</name>
</gene>
<feature type="transmembrane region" description="Helical" evidence="10">
    <location>
        <begin position="291"/>
        <end position="311"/>
    </location>
</feature>
<feature type="transmembrane region" description="Helical" evidence="10">
    <location>
        <begin position="182"/>
        <end position="208"/>
    </location>
</feature>
<evidence type="ECO:0000256" key="9">
    <source>
        <dbReference type="SAM" id="MobiDB-lite"/>
    </source>
</evidence>
<feature type="transmembrane region" description="Helical" evidence="10">
    <location>
        <begin position="492"/>
        <end position="511"/>
    </location>
</feature>
<proteinExistence type="inferred from homology"/>
<evidence type="ECO:0000256" key="2">
    <source>
        <dbReference type="ARBA" id="ARBA00007282"/>
    </source>
</evidence>
<dbReference type="PANTHER" id="PTHR31595:SF46">
    <property type="entry name" value="ACYL-COA--STEROL O-ACYLTRANSFERASE 1"/>
    <property type="match status" value="1"/>
</dbReference>
<dbReference type="Proteomes" id="UP000237105">
    <property type="component" value="Unassembled WGS sequence"/>
</dbReference>
<keyword evidence="3" id="KW-0808">Transferase</keyword>
<dbReference type="Pfam" id="PF13813">
    <property type="entry name" value="MBOAT_2"/>
    <property type="match status" value="1"/>
</dbReference>
<keyword evidence="6" id="KW-0443">Lipid metabolism</keyword>
<feature type="transmembrane region" description="Helical" evidence="10">
    <location>
        <begin position="59"/>
        <end position="79"/>
    </location>
</feature>
<evidence type="ECO:0000313" key="12">
    <source>
        <dbReference type="EMBL" id="PON74329.1"/>
    </source>
</evidence>
<evidence type="ECO:0000256" key="7">
    <source>
        <dbReference type="ARBA" id="ARBA00023136"/>
    </source>
</evidence>
<comment type="similarity">
    <text evidence="2">Belongs to the wax synthase family.</text>
</comment>
<feature type="domain" description="Wax synthase" evidence="11">
    <location>
        <begin position="213"/>
        <end position="299"/>
    </location>
</feature>
<keyword evidence="8" id="KW-0012">Acyltransferase</keyword>
<evidence type="ECO:0000256" key="1">
    <source>
        <dbReference type="ARBA" id="ARBA00004141"/>
    </source>
</evidence>
<dbReference type="STRING" id="3476.A0A2P5DM01"/>
<keyword evidence="4 10" id="KW-0812">Transmembrane</keyword>